<comment type="caution">
    <text evidence="2">The sequence shown here is derived from an EMBL/GenBank/DDBJ whole genome shotgun (WGS) entry which is preliminary data.</text>
</comment>
<keyword evidence="3" id="KW-1185">Reference proteome</keyword>
<evidence type="ECO:0000313" key="3">
    <source>
        <dbReference type="Proteomes" id="UP001604336"/>
    </source>
</evidence>
<reference evidence="3" key="1">
    <citation type="submission" date="2024-07" db="EMBL/GenBank/DDBJ databases">
        <title>Two chromosome-level genome assemblies of Korean endemic species Abeliophyllum distichum and Forsythia ovata (Oleaceae).</title>
        <authorList>
            <person name="Jang H."/>
        </authorList>
    </citation>
    <scope>NUCLEOTIDE SEQUENCE [LARGE SCALE GENOMIC DNA]</scope>
</reference>
<feature type="region of interest" description="Disordered" evidence="1">
    <location>
        <begin position="1"/>
        <end position="21"/>
    </location>
</feature>
<dbReference type="Proteomes" id="UP001604336">
    <property type="component" value="Unassembled WGS sequence"/>
</dbReference>
<dbReference type="EMBL" id="JBFOLK010000003">
    <property type="protein sequence ID" value="KAL2525599.1"/>
    <property type="molecule type" value="Genomic_DNA"/>
</dbReference>
<proteinExistence type="predicted"/>
<dbReference type="AlphaFoldDB" id="A0ABD1UKL7"/>
<sequence>MGQMAIAMSSKPHGTLPSNTEINPREQVHAIIIRSGIQLPEIHVKRSVSNKENVYFTDEEHVEQTEQEIDIEKNSVTPQVKAAVLIKPYEPLIPFPQRLNPKKKK</sequence>
<protein>
    <submittedName>
        <fullName evidence="2">Uncharacterized protein</fullName>
    </submittedName>
</protein>
<name>A0ABD1UKL7_9LAMI</name>
<evidence type="ECO:0000256" key="1">
    <source>
        <dbReference type="SAM" id="MobiDB-lite"/>
    </source>
</evidence>
<organism evidence="2 3">
    <name type="scientific">Abeliophyllum distichum</name>
    <dbReference type="NCBI Taxonomy" id="126358"/>
    <lineage>
        <taxon>Eukaryota</taxon>
        <taxon>Viridiplantae</taxon>
        <taxon>Streptophyta</taxon>
        <taxon>Embryophyta</taxon>
        <taxon>Tracheophyta</taxon>
        <taxon>Spermatophyta</taxon>
        <taxon>Magnoliopsida</taxon>
        <taxon>eudicotyledons</taxon>
        <taxon>Gunneridae</taxon>
        <taxon>Pentapetalae</taxon>
        <taxon>asterids</taxon>
        <taxon>lamiids</taxon>
        <taxon>Lamiales</taxon>
        <taxon>Oleaceae</taxon>
        <taxon>Forsythieae</taxon>
        <taxon>Abeliophyllum</taxon>
    </lineage>
</organism>
<gene>
    <name evidence="2" type="ORF">Adt_10653</name>
</gene>
<evidence type="ECO:0000313" key="2">
    <source>
        <dbReference type="EMBL" id="KAL2525599.1"/>
    </source>
</evidence>
<accession>A0ABD1UKL7</accession>